<keyword evidence="2" id="KW-1185">Reference proteome</keyword>
<proteinExistence type="predicted"/>
<organism evidence="1 2">
    <name type="scientific">Colletotrichum zoysiae</name>
    <dbReference type="NCBI Taxonomy" id="1216348"/>
    <lineage>
        <taxon>Eukaryota</taxon>
        <taxon>Fungi</taxon>
        <taxon>Dikarya</taxon>
        <taxon>Ascomycota</taxon>
        <taxon>Pezizomycotina</taxon>
        <taxon>Sordariomycetes</taxon>
        <taxon>Hypocreomycetidae</taxon>
        <taxon>Glomerellales</taxon>
        <taxon>Glomerellaceae</taxon>
        <taxon>Colletotrichum</taxon>
        <taxon>Colletotrichum graminicola species complex</taxon>
    </lineage>
</organism>
<reference evidence="1" key="1">
    <citation type="submission" date="2021-06" db="EMBL/GenBank/DDBJ databases">
        <title>Comparative genomics, transcriptomics and evolutionary studies reveal genomic signatures of adaptation to plant cell wall in hemibiotrophic fungi.</title>
        <authorList>
            <consortium name="DOE Joint Genome Institute"/>
            <person name="Baroncelli R."/>
            <person name="Diaz J.F."/>
            <person name="Benocci T."/>
            <person name="Peng M."/>
            <person name="Battaglia E."/>
            <person name="Haridas S."/>
            <person name="Andreopoulos W."/>
            <person name="Labutti K."/>
            <person name="Pangilinan J."/>
            <person name="Floch G.L."/>
            <person name="Makela M.R."/>
            <person name="Henrissat B."/>
            <person name="Grigoriev I.V."/>
            <person name="Crouch J.A."/>
            <person name="De Vries R.P."/>
            <person name="Sukno S.A."/>
            <person name="Thon M.R."/>
        </authorList>
    </citation>
    <scope>NUCLEOTIDE SEQUENCE</scope>
    <source>
        <strain evidence="1">MAFF235873</strain>
    </source>
</reference>
<evidence type="ECO:0000313" key="2">
    <source>
        <dbReference type="Proteomes" id="UP001232148"/>
    </source>
</evidence>
<dbReference type="AlphaFoldDB" id="A0AAD9HEE9"/>
<sequence length="194" mass="20826">MHHRHNGIPGSRLDPPMAGLSRPGRLVGLLLCASQKTYQRVSSRTHASTEMIRRRRHVTMLLNPSQSLVVGAAPAWPSLPLPGCGRSALEHEPDNPRLSHPPFSSSTGCIHRLISAAALGHAMLRRSSSLSPSATGSGSGSGSRSRIPSGVLWVATAIPSWLPACRLSHCRKDGSAFVKDHGRLVFSFHGQETR</sequence>
<protein>
    <submittedName>
        <fullName evidence="1">Uncharacterized protein</fullName>
    </submittedName>
</protein>
<comment type="caution">
    <text evidence="1">The sequence shown here is derived from an EMBL/GenBank/DDBJ whole genome shotgun (WGS) entry which is preliminary data.</text>
</comment>
<evidence type="ECO:0000313" key="1">
    <source>
        <dbReference type="EMBL" id="KAK2027560.1"/>
    </source>
</evidence>
<dbReference type="EMBL" id="MU842893">
    <property type="protein sequence ID" value="KAK2027560.1"/>
    <property type="molecule type" value="Genomic_DNA"/>
</dbReference>
<dbReference type="Proteomes" id="UP001232148">
    <property type="component" value="Unassembled WGS sequence"/>
</dbReference>
<name>A0AAD9HEE9_9PEZI</name>
<accession>A0AAD9HEE9</accession>
<gene>
    <name evidence="1" type="ORF">LX32DRAFT_436238</name>
</gene>